<reference evidence="2" key="2">
    <citation type="journal article" date="2015" name="Fish Shellfish Immunol.">
        <title>Early steps in the European eel (Anguilla anguilla)-Vibrio vulnificus interaction in the gills: Role of the RtxA13 toxin.</title>
        <authorList>
            <person name="Callol A."/>
            <person name="Pajuelo D."/>
            <person name="Ebbesson L."/>
            <person name="Teles M."/>
            <person name="MacKenzie S."/>
            <person name="Amaro C."/>
        </authorList>
    </citation>
    <scope>NUCLEOTIDE SEQUENCE</scope>
</reference>
<name>A0A0E9U8F2_ANGAN</name>
<dbReference type="AlphaFoldDB" id="A0A0E9U8F2"/>
<feature type="compositionally biased region" description="Polar residues" evidence="1">
    <location>
        <begin position="32"/>
        <end position="41"/>
    </location>
</feature>
<reference evidence="2" key="1">
    <citation type="submission" date="2014-11" db="EMBL/GenBank/DDBJ databases">
        <authorList>
            <person name="Amaro Gonzalez C."/>
        </authorList>
    </citation>
    <scope>NUCLEOTIDE SEQUENCE</scope>
</reference>
<evidence type="ECO:0000313" key="2">
    <source>
        <dbReference type="EMBL" id="JAH62121.1"/>
    </source>
</evidence>
<proteinExistence type="predicted"/>
<feature type="region of interest" description="Disordered" evidence="1">
    <location>
        <begin position="26"/>
        <end position="47"/>
    </location>
</feature>
<sequence length="65" mass="7584">MLLVVRYSLCHCIEPSLLIPSVARRTRESRYPRTQTHTLRVQSEEGEGDYLNVYRPVVPDSTEHK</sequence>
<organism evidence="2">
    <name type="scientific">Anguilla anguilla</name>
    <name type="common">European freshwater eel</name>
    <name type="synonym">Muraena anguilla</name>
    <dbReference type="NCBI Taxonomy" id="7936"/>
    <lineage>
        <taxon>Eukaryota</taxon>
        <taxon>Metazoa</taxon>
        <taxon>Chordata</taxon>
        <taxon>Craniata</taxon>
        <taxon>Vertebrata</taxon>
        <taxon>Euteleostomi</taxon>
        <taxon>Actinopterygii</taxon>
        <taxon>Neopterygii</taxon>
        <taxon>Teleostei</taxon>
        <taxon>Anguilliformes</taxon>
        <taxon>Anguillidae</taxon>
        <taxon>Anguilla</taxon>
    </lineage>
</organism>
<protein>
    <submittedName>
        <fullName evidence="2">Uncharacterized protein</fullName>
    </submittedName>
</protein>
<accession>A0A0E9U8F2</accession>
<dbReference type="EMBL" id="GBXM01046456">
    <property type="protein sequence ID" value="JAH62121.1"/>
    <property type="molecule type" value="Transcribed_RNA"/>
</dbReference>
<evidence type="ECO:0000256" key="1">
    <source>
        <dbReference type="SAM" id="MobiDB-lite"/>
    </source>
</evidence>